<evidence type="ECO:0000313" key="4">
    <source>
        <dbReference type="Proteomes" id="UP000521676"/>
    </source>
</evidence>
<protein>
    <submittedName>
        <fullName evidence="2">Prolyl oligopeptidase family serine peptidase</fullName>
    </submittedName>
</protein>
<sequence length="293" mass="31848">MKRQSIFKSKLLRLALVSLIFSLAFVYVAMSVYSALFLTVVSDRALGSLTPASYSLPYEEVAFSSPAEDKITIRGWLVPKADSPHVLILLHGQNANRSASLPISKPLWEKGFNLLLLDLRGHGQSDGERHYYGQREQYDLVGAVSYLQNRGFKAGSIGIMGWSLGASVAIMAMSQSEGIQAGVSDSGFASLGNMLGIWSPGVSLIGRLTTGLDFDKVKPEAAIKQLGQRHVFIIQGDSDRNVPPDNAYKLKEAGGANVTQFWMLAGVGHVGAYSSNPDEYIRRVTAFFATELK</sequence>
<organism evidence="2 4">
    <name type="scientific">Candidatus Chlorohelix allophototropha</name>
    <dbReference type="NCBI Taxonomy" id="3003348"/>
    <lineage>
        <taxon>Bacteria</taxon>
        <taxon>Bacillati</taxon>
        <taxon>Chloroflexota</taxon>
        <taxon>Chloroflexia</taxon>
        <taxon>Candidatus Chloroheliales</taxon>
        <taxon>Candidatus Chloroheliaceae</taxon>
        <taxon>Candidatus Chlorohelix</taxon>
    </lineage>
</organism>
<dbReference type="PANTHER" id="PTHR12277">
    <property type="entry name" value="ALPHA/BETA HYDROLASE DOMAIN-CONTAINING PROTEIN"/>
    <property type="match status" value="1"/>
</dbReference>
<dbReference type="PANTHER" id="PTHR12277:SF81">
    <property type="entry name" value="PROTEIN ABHD13"/>
    <property type="match status" value="1"/>
</dbReference>
<dbReference type="Pfam" id="PF00326">
    <property type="entry name" value="Peptidase_S9"/>
    <property type="match status" value="1"/>
</dbReference>
<dbReference type="GO" id="GO:0008236">
    <property type="term" value="F:serine-type peptidase activity"/>
    <property type="evidence" value="ECO:0007669"/>
    <property type="project" value="InterPro"/>
</dbReference>
<accession>A0A8T7M9K4</accession>
<dbReference type="Proteomes" id="UP000521676">
    <property type="component" value="Unassembled WGS sequence"/>
</dbReference>
<feature type="domain" description="Peptidase S9 prolyl oligopeptidase catalytic" evidence="1">
    <location>
        <begin position="108"/>
        <end position="292"/>
    </location>
</feature>
<evidence type="ECO:0000313" key="5">
    <source>
        <dbReference type="Proteomes" id="UP001431572"/>
    </source>
</evidence>
<dbReference type="InterPro" id="IPR029058">
    <property type="entry name" value="AB_hydrolase_fold"/>
</dbReference>
<keyword evidence="5" id="KW-1185">Reference proteome</keyword>
<dbReference type="RefSeq" id="WP_341470636.1">
    <property type="nucleotide sequence ID" value="NZ_CP128400.1"/>
</dbReference>
<dbReference type="EMBL" id="CP128400">
    <property type="protein sequence ID" value="WJW68730.1"/>
    <property type="molecule type" value="Genomic_DNA"/>
</dbReference>
<dbReference type="Gene3D" id="3.40.50.1820">
    <property type="entry name" value="alpha/beta hydrolase"/>
    <property type="match status" value="1"/>
</dbReference>
<gene>
    <name evidence="2" type="ORF">HXX08_23315</name>
    <name evidence="3" type="ORF">OZ401_004347</name>
</gene>
<dbReference type="EMBL" id="JACATZ010000003">
    <property type="protein sequence ID" value="NWJ48799.1"/>
    <property type="molecule type" value="Genomic_DNA"/>
</dbReference>
<reference evidence="2 4" key="1">
    <citation type="submission" date="2020-06" db="EMBL/GenBank/DDBJ databases">
        <title>Anoxygenic phototrophic Chloroflexota member uses a Type I reaction center.</title>
        <authorList>
            <person name="Tsuji J.M."/>
            <person name="Shaw N.A."/>
            <person name="Nagashima S."/>
            <person name="Venkiteswaran J."/>
            <person name="Schiff S.L."/>
            <person name="Hanada S."/>
            <person name="Tank M."/>
            <person name="Neufeld J.D."/>
        </authorList>
    </citation>
    <scope>NUCLEOTIDE SEQUENCE [LARGE SCALE GENOMIC DNA]</scope>
    <source>
        <strain evidence="2">L227-S17</strain>
    </source>
</reference>
<dbReference type="SUPFAM" id="SSF53474">
    <property type="entry name" value="alpha/beta-Hydrolases"/>
    <property type="match status" value="1"/>
</dbReference>
<dbReference type="GO" id="GO:0006508">
    <property type="term" value="P:proteolysis"/>
    <property type="evidence" value="ECO:0007669"/>
    <property type="project" value="InterPro"/>
</dbReference>
<evidence type="ECO:0000313" key="2">
    <source>
        <dbReference type="EMBL" id="NWJ48799.1"/>
    </source>
</evidence>
<dbReference type="Proteomes" id="UP001431572">
    <property type="component" value="Chromosome 2"/>
</dbReference>
<reference evidence="3" key="2">
    <citation type="journal article" date="2024" name="Nature">
        <title>Anoxygenic phototroph of the Chloroflexota uses a type I reaction centre.</title>
        <authorList>
            <person name="Tsuji J.M."/>
            <person name="Shaw N.A."/>
            <person name="Nagashima S."/>
            <person name="Venkiteswaran J.J."/>
            <person name="Schiff S.L."/>
            <person name="Watanabe T."/>
            <person name="Fukui M."/>
            <person name="Hanada S."/>
            <person name="Tank M."/>
            <person name="Neufeld J.D."/>
        </authorList>
    </citation>
    <scope>NUCLEOTIDE SEQUENCE</scope>
    <source>
        <strain evidence="3">L227-S17</strain>
    </source>
</reference>
<evidence type="ECO:0000259" key="1">
    <source>
        <dbReference type="Pfam" id="PF00326"/>
    </source>
</evidence>
<evidence type="ECO:0000313" key="3">
    <source>
        <dbReference type="EMBL" id="WJW68730.1"/>
    </source>
</evidence>
<name>A0A8T7M9K4_9CHLR</name>
<dbReference type="AlphaFoldDB" id="A0A8T7M9K4"/>
<dbReference type="InterPro" id="IPR001375">
    <property type="entry name" value="Peptidase_S9_cat"/>
</dbReference>
<proteinExistence type="predicted"/>